<sequence length="421" mass="45229">MSERPAFDTLILNGTVIDPAAGRNGRFDIGVTDGRIAAIEPDLSAAPAKQRINAAGLMVLPGMIDTHAHVYQHVTGRFGLNPDMVGVRSGVTTVIDQGGPSCMTIGGFRNFIVEPSATRVLCYISSYLVGGLEGHLYPDLYGPNGVNVEHTVRAARLNLDIVKGIKAHAEIGGQSRWGVEVIKLGKQISRELKLPLYIHLGQLWPTADSAPIPDPDELIRELMPIIEAGDILAHPFTRHPGGFVSETGAVHPLLLEAVHQGGLHVDVGHGSHFSFDAARRVLDAGIVPFTLGADMHGYNVQVPNSNEETDRDSNPFFGVAPFNLTIAMTELLHLGVPLEQVVAMVTSNPAKLLGMEDQLGTLQPGREADISVLKMETGRFKLSDNSGAEVISEQLLRPAFCLRAGRRFDADSFFVPDAIAA</sequence>
<gene>
    <name evidence="4" type="ORF">AUP43_18285</name>
</gene>
<reference evidence="4 5" key="1">
    <citation type="submission" date="2015-12" db="EMBL/GenBank/DDBJ databases">
        <title>Genome sequence of Oceanibaculum pacificum MCCC 1A02656.</title>
        <authorList>
            <person name="Lu L."/>
            <person name="Lai Q."/>
            <person name="Shao Z."/>
            <person name="Qian P."/>
        </authorList>
    </citation>
    <scope>NUCLEOTIDE SEQUENCE [LARGE SCALE GENOMIC DNA]</scope>
    <source>
        <strain evidence="4 5">MCCC 1A02656</strain>
    </source>
</reference>
<dbReference type="Gene3D" id="2.30.40.10">
    <property type="entry name" value="Urease, subunit C, domain 1"/>
    <property type="match status" value="1"/>
</dbReference>
<dbReference type="NCBIfam" id="NF006689">
    <property type="entry name" value="PRK09237.1"/>
    <property type="match status" value="1"/>
</dbReference>
<feature type="binding site" evidence="1">
    <location>
        <position position="294"/>
    </location>
    <ligand>
        <name>Zn(2+)</name>
        <dbReference type="ChEBI" id="CHEBI:29105"/>
        <label>1</label>
    </ligand>
</feature>
<dbReference type="SUPFAM" id="SSF51338">
    <property type="entry name" value="Composite domain of metallo-dependent hydrolases"/>
    <property type="match status" value="1"/>
</dbReference>
<dbReference type="GO" id="GO:0016810">
    <property type="term" value="F:hydrolase activity, acting on carbon-nitrogen (but not peptide) bonds"/>
    <property type="evidence" value="ECO:0007669"/>
    <property type="project" value="InterPro"/>
</dbReference>
<name>A0A154WB27_9PROT</name>
<dbReference type="PIRSF" id="PIRSF039004">
    <property type="entry name" value="ADE_EF_0837"/>
    <property type="match status" value="1"/>
</dbReference>
<dbReference type="OrthoDB" id="9796020at2"/>
<comment type="caution">
    <text evidence="4">The sequence shown here is derived from an EMBL/GenBank/DDBJ whole genome shotgun (WGS) entry which is preliminary data.</text>
</comment>
<dbReference type="AlphaFoldDB" id="A0A154WB27"/>
<protein>
    <submittedName>
        <fullName evidence="4">Dihydroorotase</fullName>
    </submittedName>
</protein>
<feature type="domain" description="Amidohydrolase-related" evidence="3">
    <location>
        <begin position="276"/>
        <end position="375"/>
    </location>
</feature>
<evidence type="ECO:0000313" key="4">
    <source>
        <dbReference type="EMBL" id="KZD10703.1"/>
    </source>
</evidence>
<feature type="binding site" description="via carbamate group" evidence="1">
    <location>
        <position position="166"/>
    </location>
    <ligand>
        <name>Zn(2+)</name>
        <dbReference type="ChEBI" id="CHEBI:29105"/>
        <label>2</label>
    </ligand>
</feature>
<dbReference type="Proteomes" id="UP000076400">
    <property type="component" value="Unassembled WGS sequence"/>
</dbReference>
<organism evidence="4 5">
    <name type="scientific">Oceanibaculum pacificum</name>
    <dbReference type="NCBI Taxonomy" id="580166"/>
    <lineage>
        <taxon>Bacteria</taxon>
        <taxon>Pseudomonadati</taxon>
        <taxon>Pseudomonadota</taxon>
        <taxon>Alphaproteobacteria</taxon>
        <taxon>Rhodospirillales</taxon>
        <taxon>Oceanibaculaceae</taxon>
        <taxon>Oceanibaculum</taxon>
    </lineage>
</organism>
<keyword evidence="1" id="KW-0862">Zinc</keyword>
<feature type="binding site" evidence="1">
    <location>
        <position position="67"/>
    </location>
    <ligand>
        <name>Zn(2+)</name>
        <dbReference type="ChEBI" id="CHEBI:29105"/>
        <label>1</label>
    </ligand>
</feature>
<dbReference type="InterPro" id="IPR006680">
    <property type="entry name" value="Amidohydro-rel"/>
</dbReference>
<dbReference type="PANTHER" id="PTHR42717">
    <property type="entry name" value="DIHYDROOROTASE-RELATED"/>
    <property type="match status" value="1"/>
</dbReference>
<dbReference type="SUPFAM" id="SSF51556">
    <property type="entry name" value="Metallo-dependent hydrolases"/>
    <property type="match status" value="1"/>
</dbReference>
<keyword evidence="1" id="KW-0479">Metal-binding</keyword>
<dbReference type="EMBL" id="LPXN01000084">
    <property type="protein sequence ID" value="KZD10703.1"/>
    <property type="molecule type" value="Genomic_DNA"/>
</dbReference>
<feature type="binding site" evidence="1">
    <location>
        <position position="234"/>
    </location>
    <ligand>
        <name>Zn(2+)</name>
        <dbReference type="ChEBI" id="CHEBI:29105"/>
        <label>2</label>
    </ligand>
</feature>
<feature type="binding site" description="via carbamate group" evidence="1">
    <location>
        <position position="166"/>
    </location>
    <ligand>
        <name>Zn(2+)</name>
        <dbReference type="ChEBI" id="CHEBI:29105"/>
        <label>1</label>
    </ligand>
</feature>
<dbReference type="Gene3D" id="3.20.20.140">
    <property type="entry name" value="Metal-dependent hydrolases"/>
    <property type="match status" value="1"/>
</dbReference>
<dbReference type="RefSeq" id="WP_067553771.1">
    <property type="nucleotide sequence ID" value="NZ_LPXN01000084.1"/>
</dbReference>
<feature type="binding site" evidence="1">
    <location>
        <position position="69"/>
    </location>
    <ligand>
        <name>Zn(2+)</name>
        <dbReference type="ChEBI" id="CHEBI:29105"/>
        <label>1</label>
    </ligand>
</feature>
<dbReference type="InterPro" id="IPR020043">
    <property type="entry name" value="Deacetylase_Atu3266-like"/>
</dbReference>
<feature type="modified residue" description="N6-carboxylysine" evidence="2">
    <location>
        <position position="166"/>
    </location>
</feature>
<dbReference type="GO" id="GO:0019213">
    <property type="term" value="F:deacetylase activity"/>
    <property type="evidence" value="ECO:0007669"/>
    <property type="project" value="InterPro"/>
</dbReference>
<keyword evidence="5" id="KW-1185">Reference proteome</keyword>
<evidence type="ECO:0000256" key="2">
    <source>
        <dbReference type="PIRSR" id="PIRSR039004-2"/>
    </source>
</evidence>
<dbReference type="PANTHER" id="PTHR42717:SF1">
    <property type="entry name" value="IMIDAZOLONEPROPIONASE AND RELATED AMIDOHYDROLASES"/>
    <property type="match status" value="1"/>
</dbReference>
<dbReference type="InterPro" id="IPR032466">
    <property type="entry name" value="Metal_Hydrolase"/>
</dbReference>
<dbReference type="InterPro" id="IPR011059">
    <property type="entry name" value="Metal-dep_hydrolase_composite"/>
</dbReference>
<evidence type="ECO:0000259" key="3">
    <source>
        <dbReference type="Pfam" id="PF01979"/>
    </source>
</evidence>
<proteinExistence type="predicted"/>
<dbReference type="GO" id="GO:0046872">
    <property type="term" value="F:metal ion binding"/>
    <property type="evidence" value="ECO:0007669"/>
    <property type="project" value="UniProtKB-KW"/>
</dbReference>
<feature type="binding site" evidence="1">
    <location>
        <position position="199"/>
    </location>
    <ligand>
        <name>Zn(2+)</name>
        <dbReference type="ChEBI" id="CHEBI:29105"/>
        <label>2</label>
    </ligand>
</feature>
<accession>A0A154WB27</accession>
<evidence type="ECO:0000256" key="1">
    <source>
        <dbReference type="PIRSR" id="PIRSR039004-1"/>
    </source>
</evidence>
<evidence type="ECO:0000313" key="5">
    <source>
        <dbReference type="Proteomes" id="UP000076400"/>
    </source>
</evidence>
<dbReference type="STRING" id="580166.AUP43_18285"/>
<dbReference type="Pfam" id="PF01979">
    <property type="entry name" value="Amidohydro_1"/>
    <property type="match status" value="1"/>
</dbReference>